<feature type="active site" evidence="6">
    <location>
        <position position="351"/>
    </location>
</feature>
<accession>A0A3E4QTL0</accession>
<evidence type="ECO:0000256" key="1">
    <source>
        <dbReference type="ARBA" id="ARBA00005163"/>
    </source>
</evidence>
<dbReference type="InterPro" id="IPR024176">
    <property type="entry name" value="Citrate_synthase_bac-typ"/>
</dbReference>
<dbReference type="Gene3D" id="1.10.230.10">
    <property type="entry name" value="Cytochrome P450-Terp, domain 2"/>
    <property type="match status" value="1"/>
</dbReference>
<dbReference type="InterPro" id="IPR016143">
    <property type="entry name" value="Citrate_synth-like_sm_a-sub"/>
</dbReference>
<comment type="pathway">
    <text evidence="1">Carbohydrate metabolism; tricarboxylic acid cycle.</text>
</comment>
<evidence type="ECO:0000256" key="6">
    <source>
        <dbReference type="PIRSR" id="PIRSR001369-1"/>
    </source>
</evidence>
<sequence length="473" mass="52504">MAYTTQNIYYRFDDALSRLVIDYEASRQVSPESERLYHGAPSEPYDESLYKEHDVKRGLRNADGSGVVAGLTRICDVHGYNIVDGKLVPDEGKLTLRGYSIEDLINSSQAEGRFGYEEVAYLLITGALPNVDELADFQARLGAYRHISDGYVAQFPITTVSSSIMNVLMRAVLLLYAFDAEPDNISPEHEIDVAVSMLSRLPRIAAMAHALAIARQQGRRALIPTPDPKLSTAETILQVLRGDDNFTRGEAMLLDVMLMLHAEHGGGNNSTFACRVLSSSATDAYSAYASAIGSLKGPRHGGANSKVVHMHEDIRNHVKNWDNDDEIAAYLEKILRREAFDGSGLIYGMGHAVYTLSDPRAKICRHYAEAIADEKGLGDEFRLIESVERLAPQVMRDVRGTSKPICANIDLYTGFIYSMLGIPQTLFTPMFAVARTAGWAAHRMEELFGAHRIIRPAYNTVYDEMEYVPLSQR</sequence>
<comment type="caution">
    <text evidence="7">The sequence shown here is derived from an EMBL/GenBank/DDBJ whole genome shotgun (WGS) entry which is preliminary data.</text>
</comment>
<dbReference type="PRINTS" id="PR00143">
    <property type="entry name" value="CITRTSNTHASE"/>
</dbReference>
<dbReference type="Pfam" id="PF00285">
    <property type="entry name" value="Citrate_synt"/>
    <property type="match status" value="1"/>
</dbReference>
<proteinExistence type="inferred from homology"/>
<gene>
    <name evidence="7" type="ORF">DXC81_06325</name>
</gene>
<dbReference type="NCBIfam" id="NF010635">
    <property type="entry name" value="PRK14032.1"/>
    <property type="match status" value="1"/>
</dbReference>
<dbReference type="PIRSF" id="PIRSF001369">
    <property type="entry name" value="Citrate_synth"/>
    <property type="match status" value="1"/>
</dbReference>
<dbReference type="AlphaFoldDB" id="A0A3E4QTL0"/>
<dbReference type="InterPro" id="IPR016142">
    <property type="entry name" value="Citrate_synth-like_lrg_a-sub"/>
</dbReference>
<evidence type="ECO:0000256" key="5">
    <source>
        <dbReference type="PIRNR" id="PIRNR001369"/>
    </source>
</evidence>
<dbReference type="UniPathway" id="UPA00223"/>
<name>A0A3E4QTL0_9ACTN</name>
<protein>
    <recommendedName>
        <fullName evidence="5">Citrate synthase</fullName>
    </recommendedName>
</protein>
<dbReference type="GO" id="GO:0005829">
    <property type="term" value="C:cytosol"/>
    <property type="evidence" value="ECO:0007669"/>
    <property type="project" value="TreeGrafter"/>
</dbReference>
<keyword evidence="3 5" id="KW-0808">Transferase</keyword>
<dbReference type="InterPro" id="IPR002020">
    <property type="entry name" value="Citrate_synthase"/>
</dbReference>
<evidence type="ECO:0000313" key="7">
    <source>
        <dbReference type="EMBL" id="RGL10193.1"/>
    </source>
</evidence>
<feature type="active site" evidence="6">
    <location>
        <position position="410"/>
    </location>
</feature>
<dbReference type="GO" id="GO:0006099">
    <property type="term" value="P:tricarboxylic acid cycle"/>
    <property type="evidence" value="ECO:0007669"/>
    <property type="project" value="UniProtKB-UniPathway"/>
</dbReference>
<dbReference type="GeneID" id="62759169"/>
<comment type="similarity">
    <text evidence="2 5">Belongs to the citrate synthase family.</text>
</comment>
<dbReference type="Gene3D" id="1.10.580.10">
    <property type="entry name" value="Citrate Synthase, domain 1"/>
    <property type="match status" value="1"/>
</dbReference>
<dbReference type="SUPFAM" id="SSF48256">
    <property type="entry name" value="Citrate synthase"/>
    <property type="match status" value="1"/>
</dbReference>
<dbReference type="GO" id="GO:0036440">
    <property type="term" value="F:citrate synthase activity"/>
    <property type="evidence" value="ECO:0007669"/>
    <property type="project" value="UniProtKB-EC"/>
</dbReference>
<dbReference type="GO" id="GO:0005975">
    <property type="term" value="P:carbohydrate metabolic process"/>
    <property type="evidence" value="ECO:0007669"/>
    <property type="project" value="TreeGrafter"/>
</dbReference>
<dbReference type="RefSeq" id="WP_009141499.1">
    <property type="nucleotide sequence ID" value="NZ_CABKQG010000004.1"/>
</dbReference>
<organism evidence="7 8">
    <name type="scientific">Collinsella tanakaei</name>
    <dbReference type="NCBI Taxonomy" id="626935"/>
    <lineage>
        <taxon>Bacteria</taxon>
        <taxon>Bacillati</taxon>
        <taxon>Actinomycetota</taxon>
        <taxon>Coriobacteriia</taxon>
        <taxon>Coriobacteriales</taxon>
        <taxon>Coriobacteriaceae</taxon>
        <taxon>Collinsella</taxon>
    </lineage>
</organism>
<reference evidence="7 8" key="1">
    <citation type="submission" date="2018-08" db="EMBL/GenBank/DDBJ databases">
        <title>A genome reference for cultivated species of the human gut microbiota.</title>
        <authorList>
            <person name="Zou Y."/>
            <person name="Xue W."/>
            <person name="Luo G."/>
        </authorList>
    </citation>
    <scope>NUCLEOTIDE SEQUENCE [LARGE SCALE GENOMIC DNA]</scope>
    <source>
        <strain evidence="7 8">TF08-14</strain>
    </source>
</reference>
<evidence type="ECO:0000256" key="4">
    <source>
        <dbReference type="ARBA" id="ARBA00049288"/>
    </source>
</evidence>
<dbReference type="PANTHER" id="PTHR11739:SF4">
    <property type="entry name" value="CITRATE SYNTHASE, PEROXISOMAL"/>
    <property type="match status" value="1"/>
</dbReference>
<dbReference type="PANTHER" id="PTHR11739">
    <property type="entry name" value="CITRATE SYNTHASE"/>
    <property type="match status" value="1"/>
</dbReference>
<dbReference type="InterPro" id="IPR036969">
    <property type="entry name" value="Citrate_synthase_sf"/>
</dbReference>
<evidence type="ECO:0000256" key="2">
    <source>
        <dbReference type="ARBA" id="ARBA00010566"/>
    </source>
</evidence>
<dbReference type="Proteomes" id="UP000260943">
    <property type="component" value="Unassembled WGS sequence"/>
</dbReference>
<evidence type="ECO:0000313" key="8">
    <source>
        <dbReference type="Proteomes" id="UP000260943"/>
    </source>
</evidence>
<evidence type="ECO:0000256" key="3">
    <source>
        <dbReference type="ARBA" id="ARBA00022679"/>
    </source>
</evidence>
<dbReference type="EMBL" id="QSRJ01000006">
    <property type="protein sequence ID" value="RGL10193.1"/>
    <property type="molecule type" value="Genomic_DNA"/>
</dbReference>
<comment type="catalytic activity">
    <reaction evidence="4">
        <text>oxaloacetate + acetyl-CoA + H2O = citrate + CoA + H(+)</text>
        <dbReference type="Rhea" id="RHEA:16845"/>
        <dbReference type="ChEBI" id="CHEBI:15377"/>
        <dbReference type="ChEBI" id="CHEBI:15378"/>
        <dbReference type="ChEBI" id="CHEBI:16452"/>
        <dbReference type="ChEBI" id="CHEBI:16947"/>
        <dbReference type="ChEBI" id="CHEBI:57287"/>
        <dbReference type="ChEBI" id="CHEBI:57288"/>
        <dbReference type="EC" id="2.3.3.16"/>
    </reaction>
</comment>